<feature type="transmembrane region" description="Helical" evidence="10">
    <location>
        <begin position="12"/>
        <end position="36"/>
    </location>
</feature>
<accession>A0A0D8Y995</accession>
<reference evidence="13" key="2">
    <citation type="journal article" date="2016" name="Sci. Rep.">
        <title>Dictyocaulus viviparus genome, variome and transcriptome elucidate lungworm biology and support future intervention.</title>
        <authorList>
            <person name="McNulty S.N."/>
            <person name="Strube C."/>
            <person name="Rosa B.A."/>
            <person name="Martin J.C."/>
            <person name="Tyagi R."/>
            <person name="Choi Y.J."/>
            <person name="Wang Q."/>
            <person name="Hallsworth Pepin K."/>
            <person name="Zhang X."/>
            <person name="Ozersky P."/>
            <person name="Wilson R.K."/>
            <person name="Sternberg P.W."/>
            <person name="Gasser R.B."/>
            <person name="Mitreva M."/>
        </authorList>
    </citation>
    <scope>NUCLEOTIDE SEQUENCE [LARGE SCALE GENOMIC DNA]</scope>
    <source>
        <strain evidence="13">HannoverDv2000</strain>
    </source>
</reference>
<dbReference type="PANTHER" id="PTHR11003:SF240">
    <property type="entry name" value="POTASSIUM CHANNEL DOMAIN-CONTAINING PROTEIN"/>
    <property type="match status" value="1"/>
</dbReference>
<dbReference type="PRINTS" id="PR01333">
    <property type="entry name" value="2POREKCHANEL"/>
</dbReference>
<evidence type="ECO:0000259" key="11">
    <source>
        <dbReference type="Pfam" id="PF07885"/>
    </source>
</evidence>
<feature type="transmembrane region" description="Helical" evidence="10">
    <location>
        <begin position="250"/>
        <end position="269"/>
    </location>
</feature>
<dbReference type="SUPFAM" id="SSF81324">
    <property type="entry name" value="Voltage-gated potassium channels"/>
    <property type="match status" value="2"/>
</dbReference>
<sequence length="828" mass="91470">MITKFQIYHDYGLKHVCLITTLIIYQFIGAVVFYFCEVGYDESKEKSWNKMLVNICEVLRIAENRTRFVFTLIPLMFNNTDYLFFLTQEQTNEVSKKLHNEVELYEKQLGIKYTDQKIKWDFWNAMLYAQTLCTTIGYGHLYPSTVSGRVFTMIYAIFGIPLVLSILDDLGKLLTRCLKTPWWLTKCACRRLFRCCTKQTITEIQKLDAEDKRDLDIFDLPIPIAIFVVILWIFVCSATFCIWERDWDYFVAFYFFFISLSTIGLGDITPTQPKYLLMLFIYIIVGLSLVSMCINLIQIKMKRTYEAGRLQELELEAAALLADSSLPLRRGSSLGVFRTSSSAHSLNKEAVQFALLNRRRINKTCQTMLSFPSPSCSNAHISRTVSNSRKITDLRVRYLPRTLSIDDVMQMVDTEDGDILVLTDLNREESGFSQNSQCTTSSSDESTSHVVVSKSFDANLFQRDRVDFPDAQSPVFTTLGRLRLELSRPSVEDIEAIEELEDRIALGQVSNLTNTVHFRSRLSLIPENVPSTVEECDEPSEDSNVISTDENTDNQSIRARSAYIMPGGGGAMGGAKSSTNVEPKMADETKTAIRAVDFTKTAIGAVDETRTAIRPVDETRTAIRPVDETKTAIRPVDDAKTAIGIPPSVTPSGGSVCGGGYDGGGARSSYFGVGGGGFDGGARSSYFGIGGGGGSSSGGGGGRGGGGYSGGGGGGGGAQSVYFTATGSGGNDGTVEARFEDIVAGYLHVLNFCRIHVAMDSAFHQLKTAGRKSLRFTLIFPSGLNLIDPAAIFFVFSITRSTLSLINEHPRDPERKDADDHKIHLRVD</sequence>
<keyword evidence="3 8" id="KW-0812">Transmembrane</keyword>
<dbReference type="OrthoDB" id="297496at2759"/>
<dbReference type="InterPro" id="IPR003280">
    <property type="entry name" value="2pore_dom_K_chnl"/>
</dbReference>
<evidence type="ECO:0000256" key="10">
    <source>
        <dbReference type="SAM" id="Phobius"/>
    </source>
</evidence>
<feature type="domain" description="Potassium channel" evidence="11">
    <location>
        <begin position="228"/>
        <end position="301"/>
    </location>
</feature>
<evidence type="ECO:0000256" key="1">
    <source>
        <dbReference type="ARBA" id="ARBA00004141"/>
    </source>
</evidence>
<keyword evidence="6 10" id="KW-0472">Membrane</keyword>
<organism evidence="12 13">
    <name type="scientific">Dictyocaulus viviparus</name>
    <name type="common">Bovine lungworm</name>
    <dbReference type="NCBI Taxonomy" id="29172"/>
    <lineage>
        <taxon>Eukaryota</taxon>
        <taxon>Metazoa</taxon>
        <taxon>Ecdysozoa</taxon>
        <taxon>Nematoda</taxon>
        <taxon>Chromadorea</taxon>
        <taxon>Rhabditida</taxon>
        <taxon>Rhabditina</taxon>
        <taxon>Rhabditomorpha</taxon>
        <taxon>Strongyloidea</taxon>
        <taxon>Metastrongylidae</taxon>
        <taxon>Dictyocaulus</taxon>
    </lineage>
</organism>
<evidence type="ECO:0000256" key="5">
    <source>
        <dbReference type="ARBA" id="ARBA00023065"/>
    </source>
</evidence>
<evidence type="ECO:0000256" key="4">
    <source>
        <dbReference type="ARBA" id="ARBA00022989"/>
    </source>
</evidence>
<gene>
    <name evidence="12" type="ORF">DICVIV_00346</name>
</gene>
<dbReference type="EMBL" id="KN716152">
    <property type="protein sequence ID" value="KJH53408.1"/>
    <property type="molecule type" value="Genomic_DNA"/>
</dbReference>
<evidence type="ECO:0000256" key="8">
    <source>
        <dbReference type="RuleBase" id="RU003857"/>
    </source>
</evidence>
<reference evidence="12 13" key="1">
    <citation type="submission" date="2013-11" db="EMBL/GenBank/DDBJ databases">
        <title>Draft genome of the bovine lungworm Dictyocaulus viviparus.</title>
        <authorList>
            <person name="Mitreva M."/>
        </authorList>
    </citation>
    <scope>NUCLEOTIDE SEQUENCE [LARGE SCALE GENOMIC DNA]</scope>
    <source>
        <strain evidence="12 13">HannoverDv2000</strain>
    </source>
</reference>
<dbReference type="Gene3D" id="1.10.287.70">
    <property type="match status" value="1"/>
</dbReference>
<comment type="subcellular location">
    <subcellularLocation>
        <location evidence="1">Membrane</location>
        <topology evidence="1">Multi-pass membrane protein</topology>
    </subcellularLocation>
</comment>
<evidence type="ECO:0000256" key="3">
    <source>
        <dbReference type="ARBA" id="ARBA00022692"/>
    </source>
</evidence>
<dbReference type="AlphaFoldDB" id="A0A0D8Y995"/>
<dbReference type="STRING" id="29172.A0A0D8Y995"/>
<feature type="transmembrane region" description="Helical" evidence="10">
    <location>
        <begin position="275"/>
        <end position="297"/>
    </location>
</feature>
<dbReference type="PANTHER" id="PTHR11003">
    <property type="entry name" value="POTASSIUM CHANNEL, SUBFAMILY K"/>
    <property type="match status" value="1"/>
</dbReference>
<dbReference type="GO" id="GO:0005886">
    <property type="term" value="C:plasma membrane"/>
    <property type="evidence" value="ECO:0007669"/>
    <property type="project" value="TreeGrafter"/>
</dbReference>
<dbReference type="GO" id="GO:0015271">
    <property type="term" value="F:outward rectifier potassium channel activity"/>
    <property type="evidence" value="ECO:0007669"/>
    <property type="project" value="TreeGrafter"/>
</dbReference>
<evidence type="ECO:0000256" key="7">
    <source>
        <dbReference type="ARBA" id="ARBA00023303"/>
    </source>
</evidence>
<evidence type="ECO:0000313" key="12">
    <source>
        <dbReference type="EMBL" id="KJH53408.1"/>
    </source>
</evidence>
<keyword evidence="7 8" id="KW-0407">Ion channel</keyword>
<keyword evidence="2 8" id="KW-0813">Transport</keyword>
<name>A0A0D8Y995_DICVI</name>
<dbReference type="InterPro" id="IPR013099">
    <property type="entry name" value="K_chnl_dom"/>
</dbReference>
<dbReference type="GO" id="GO:0022841">
    <property type="term" value="F:potassium ion leak channel activity"/>
    <property type="evidence" value="ECO:0007669"/>
    <property type="project" value="TreeGrafter"/>
</dbReference>
<evidence type="ECO:0000313" key="13">
    <source>
        <dbReference type="Proteomes" id="UP000053766"/>
    </source>
</evidence>
<keyword evidence="4 10" id="KW-1133">Transmembrane helix</keyword>
<dbReference type="Pfam" id="PF07885">
    <property type="entry name" value="Ion_trans_2"/>
    <property type="match status" value="2"/>
</dbReference>
<protein>
    <submittedName>
        <fullName evidence="12">Ion channel</fullName>
    </submittedName>
</protein>
<evidence type="ECO:0000256" key="9">
    <source>
        <dbReference type="SAM" id="MobiDB-lite"/>
    </source>
</evidence>
<feature type="transmembrane region" description="Helical" evidence="10">
    <location>
        <begin position="150"/>
        <end position="167"/>
    </location>
</feature>
<feature type="transmembrane region" description="Helical" evidence="10">
    <location>
        <begin position="222"/>
        <end position="243"/>
    </location>
</feature>
<feature type="region of interest" description="Disordered" evidence="9">
    <location>
        <begin position="809"/>
        <end position="828"/>
    </location>
</feature>
<proteinExistence type="inferred from homology"/>
<keyword evidence="5 8" id="KW-0406">Ion transport</keyword>
<dbReference type="Proteomes" id="UP000053766">
    <property type="component" value="Unassembled WGS sequence"/>
</dbReference>
<evidence type="ECO:0000256" key="2">
    <source>
        <dbReference type="ARBA" id="ARBA00022448"/>
    </source>
</evidence>
<comment type="similarity">
    <text evidence="8">Belongs to the two pore domain potassium channel (TC 1.A.1.8) family.</text>
</comment>
<feature type="domain" description="Potassium channel" evidence="11">
    <location>
        <begin position="117"/>
        <end position="175"/>
    </location>
</feature>
<evidence type="ECO:0000256" key="6">
    <source>
        <dbReference type="ARBA" id="ARBA00023136"/>
    </source>
</evidence>
<dbReference type="GO" id="GO:0030322">
    <property type="term" value="P:stabilization of membrane potential"/>
    <property type="evidence" value="ECO:0007669"/>
    <property type="project" value="TreeGrafter"/>
</dbReference>
<feature type="transmembrane region" description="Helical" evidence="10">
    <location>
        <begin position="776"/>
        <end position="798"/>
    </location>
</feature>
<keyword evidence="13" id="KW-1185">Reference proteome</keyword>